<protein>
    <recommendedName>
        <fullName evidence="4">TonB-dependent receptor plug domain-containing protein</fullName>
    </recommendedName>
</protein>
<feature type="chain" id="PRO_5037996559" description="TonB-dependent receptor plug domain-containing protein" evidence="1">
    <location>
        <begin position="20"/>
        <end position="823"/>
    </location>
</feature>
<organism evidence="2 3">
    <name type="scientific">Arthrospiribacter ruber</name>
    <dbReference type="NCBI Taxonomy" id="2487934"/>
    <lineage>
        <taxon>Bacteria</taxon>
        <taxon>Pseudomonadati</taxon>
        <taxon>Bacteroidota</taxon>
        <taxon>Cytophagia</taxon>
        <taxon>Cytophagales</taxon>
        <taxon>Cyclobacteriaceae</taxon>
        <taxon>Arthrospiribacter</taxon>
    </lineage>
</organism>
<evidence type="ECO:0008006" key="4">
    <source>
        <dbReference type="Google" id="ProtNLM"/>
    </source>
</evidence>
<dbReference type="EMBL" id="RPHB01000003">
    <property type="protein sequence ID" value="MBW3467424.1"/>
    <property type="molecule type" value="Genomic_DNA"/>
</dbReference>
<sequence>MKAVIQYLLLYFLTSSVLAQIPEKDIEVEIEEAEINIPFEKVYLHTDKSHYFPNDTIWLKGYARTVPSDFDAPNFHSDALYVSLRKSGEDKILKKALVRMENGSGTANLLISDLESGDYILSAYTDLMRIWSEDYIFTKPLVVQDPGNLAMKQKNPEQILVSLHPESGLLIPGIKNKAVALVKDENGSPLDTFKGYLMNNKSDTICPLQMDQKGMCMVEFEPTAGETFFILGSGPDGNWKKHELPDFFQKGVLIQTDWSSHPEKLLISLFKSEEIRDQKFQMVAMSAGQAVYEAIFDMNEARQSMALDKDKFLPGVFNISILDESGQVLGERNVFLHPQALAKVTFENNTLQPSPRQKVSIDLEVLDEFDAGLEADLSISVIDLKQSGTIPSSNLSSHFLLHSYLDGGSTAFLPVLDQSDEKLAQKLDMLLMAFPLRNSLANTLALQSASDEALMLPTGFQKTLQILGEGGKPITEPKTLEVLVYPQNGVPEAVDVSTDAKGIFTLKGLYFQNTASLVIQEVIENKKGKKEKMPVKPGYIRVLDEQLPPTFAQSQFESTKETQNPYLNDVMRYRMLVEANAKEILLDTVEIENNRQRIDIPDKANLYGVNADITMEIPDRGYDHMNVFLYMRGRVPGMIMLGDPNDFGNPPRVFFRMGVHNYSFGGGIQNAQGALFLLNGVVIDKALIAAIPMGQVHRLDILNNVASANAYGARGASGVINVITKLGYARFNPPEPEEAFQLQGFHQANNFREISEGVPVKDPFKNNLKSTIYWNPYLETDEEGRGELNFTLSDASSDFLVIVEGMSKTGEPIFGSFKVSSQE</sequence>
<dbReference type="RefSeq" id="WP_219287694.1">
    <property type="nucleotide sequence ID" value="NZ_RPHB01000003.1"/>
</dbReference>
<proteinExistence type="predicted"/>
<feature type="signal peptide" evidence="1">
    <location>
        <begin position="1"/>
        <end position="19"/>
    </location>
</feature>
<keyword evidence="3" id="KW-1185">Reference proteome</keyword>
<dbReference type="Proteomes" id="UP000727490">
    <property type="component" value="Unassembled WGS sequence"/>
</dbReference>
<gene>
    <name evidence="2" type="ORF">EGN73_06305</name>
</gene>
<name>A0A951MBR1_9BACT</name>
<dbReference type="AlphaFoldDB" id="A0A951MBR1"/>
<keyword evidence="1" id="KW-0732">Signal</keyword>
<evidence type="ECO:0000256" key="1">
    <source>
        <dbReference type="SAM" id="SignalP"/>
    </source>
</evidence>
<evidence type="ECO:0000313" key="3">
    <source>
        <dbReference type="Proteomes" id="UP000727490"/>
    </source>
</evidence>
<evidence type="ECO:0000313" key="2">
    <source>
        <dbReference type="EMBL" id="MBW3467424.1"/>
    </source>
</evidence>
<reference evidence="2 3" key="1">
    <citation type="journal article" date="2020" name="Syst. Appl. Microbiol.">
        <title>Arthrospiribacter ruber gen. nov., sp. nov., a novel bacterium isolated from Arthrospira cultures.</title>
        <authorList>
            <person name="Waleron M."/>
            <person name="Misztak A."/>
            <person name="Waleron M.M."/>
            <person name="Furmaniak M."/>
            <person name="Mrozik A."/>
            <person name="Waleron K."/>
        </authorList>
    </citation>
    <scope>NUCLEOTIDE SEQUENCE [LARGE SCALE GENOMIC DNA]</scope>
    <source>
        <strain evidence="2 3">DPMB0001</strain>
    </source>
</reference>
<comment type="caution">
    <text evidence="2">The sequence shown here is derived from an EMBL/GenBank/DDBJ whole genome shotgun (WGS) entry which is preliminary data.</text>
</comment>
<accession>A0A951MBR1</accession>